<dbReference type="GO" id="GO:0003677">
    <property type="term" value="F:DNA binding"/>
    <property type="evidence" value="ECO:0007669"/>
    <property type="project" value="InterPro"/>
</dbReference>
<dbReference type="Gene3D" id="3.40.50.150">
    <property type="entry name" value="Vaccinia Virus protein VP39"/>
    <property type="match status" value="1"/>
</dbReference>
<feature type="compositionally biased region" description="Basic and acidic residues" evidence="3">
    <location>
        <begin position="237"/>
        <end position="260"/>
    </location>
</feature>
<keyword evidence="2" id="KW-0808">Transferase</keyword>
<reference evidence="5" key="1">
    <citation type="journal article" date="2014" name="Front. Microbiol.">
        <title>High frequency of phylogenetically diverse reductive dehalogenase-homologous genes in deep subseafloor sedimentary metagenomes.</title>
        <authorList>
            <person name="Kawai M."/>
            <person name="Futagami T."/>
            <person name="Toyoda A."/>
            <person name="Takaki Y."/>
            <person name="Nishi S."/>
            <person name="Hori S."/>
            <person name="Arai W."/>
            <person name="Tsubouchi T."/>
            <person name="Morono Y."/>
            <person name="Uchiyama I."/>
            <person name="Ito T."/>
            <person name="Fujiyama A."/>
            <person name="Inagaki F."/>
            <person name="Takami H."/>
        </authorList>
    </citation>
    <scope>NUCLEOTIDE SEQUENCE</scope>
    <source>
        <strain evidence="5">Expedition CK06-06</strain>
    </source>
</reference>
<evidence type="ECO:0000256" key="1">
    <source>
        <dbReference type="ARBA" id="ARBA00022603"/>
    </source>
</evidence>
<evidence type="ECO:0000256" key="2">
    <source>
        <dbReference type="ARBA" id="ARBA00022679"/>
    </source>
</evidence>
<feature type="region of interest" description="Disordered" evidence="3">
    <location>
        <begin position="193"/>
        <end position="260"/>
    </location>
</feature>
<feature type="domain" description="DNA methylase N-4/N-6" evidence="4">
    <location>
        <begin position="1"/>
        <end position="145"/>
    </location>
</feature>
<dbReference type="GO" id="GO:0008170">
    <property type="term" value="F:N-methyltransferase activity"/>
    <property type="evidence" value="ECO:0007669"/>
    <property type="project" value="InterPro"/>
</dbReference>
<evidence type="ECO:0000256" key="3">
    <source>
        <dbReference type="SAM" id="MobiDB-lite"/>
    </source>
</evidence>
<evidence type="ECO:0000313" key="5">
    <source>
        <dbReference type="EMBL" id="GAJ12080.1"/>
    </source>
</evidence>
<dbReference type="SUPFAM" id="SSF53335">
    <property type="entry name" value="S-adenosyl-L-methionine-dependent methyltransferases"/>
    <property type="match status" value="1"/>
</dbReference>
<comment type="caution">
    <text evidence="5">The sequence shown here is derived from an EMBL/GenBank/DDBJ whole genome shotgun (WGS) entry which is preliminary data.</text>
</comment>
<feature type="non-terminal residue" evidence="5">
    <location>
        <position position="1"/>
    </location>
</feature>
<dbReference type="AlphaFoldDB" id="X1VRG6"/>
<accession>X1VRG6</accession>
<dbReference type="InterPro" id="IPR029063">
    <property type="entry name" value="SAM-dependent_MTases_sf"/>
</dbReference>
<organism evidence="5">
    <name type="scientific">marine sediment metagenome</name>
    <dbReference type="NCBI Taxonomy" id="412755"/>
    <lineage>
        <taxon>unclassified sequences</taxon>
        <taxon>metagenomes</taxon>
        <taxon>ecological metagenomes</taxon>
    </lineage>
</organism>
<proteinExistence type="predicted"/>
<gene>
    <name evidence="5" type="ORF">S12H4_42141</name>
</gene>
<feature type="compositionally biased region" description="Basic and acidic residues" evidence="3">
    <location>
        <begin position="206"/>
        <end position="222"/>
    </location>
</feature>
<dbReference type="InterPro" id="IPR002941">
    <property type="entry name" value="DNA_methylase_N4/N6"/>
</dbReference>
<protein>
    <recommendedName>
        <fullName evidence="4">DNA methylase N-4/N-6 domain-containing protein</fullName>
    </recommendedName>
</protein>
<keyword evidence="1" id="KW-0489">Methyltransferase</keyword>
<dbReference type="GO" id="GO:0032259">
    <property type="term" value="P:methylation"/>
    <property type="evidence" value="ECO:0007669"/>
    <property type="project" value="UniProtKB-KW"/>
</dbReference>
<sequence>FREVKRVLRKDGSFYLNIGDTYGGSGSPGGDFKEGKGDNYLRPYAQAKLTPKCMVCIPERVMFAMLDDGWILRNKICWHKPNAMPGSQKDRFSCSWEYLYFFTKARKYYFNLDAIRIPHTTESLERYQRGVNLDRPAIGKSAEVGPMQQYKRSPGWFQEMFTPDQDYKGKFDDLFGHGPTPQSFNLRVRDCKRGKGGVSAQGGELKASEKEIKEYEYPEKHHGSSMTNRERLHRGRQKDVVEIHRQKEDGRFPKDHFSRP</sequence>
<evidence type="ECO:0000259" key="4">
    <source>
        <dbReference type="Pfam" id="PF01555"/>
    </source>
</evidence>
<name>X1VRG6_9ZZZZ</name>
<dbReference type="Pfam" id="PF01555">
    <property type="entry name" value="N6_N4_Mtase"/>
    <property type="match status" value="1"/>
</dbReference>
<dbReference type="EMBL" id="BARW01025757">
    <property type="protein sequence ID" value="GAJ12080.1"/>
    <property type="molecule type" value="Genomic_DNA"/>
</dbReference>
<feature type="non-terminal residue" evidence="5">
    <location>
        <position position="260"/>
    </location>
</feature>